<feature type="transmembrane region" description="Helical" evidence="2">
    <location>
        <begin position="151"/>
        <end position="170"/>
    </location>
</feature>
<dbReference type="Pfam" id="PF01841">
    <property type="entry name" value="Transglut_core"/>
    <property type="match status" value="1"/>
</dbReference>
<gene>
    <name evidence="4" type="ORF">K8V81_00510</name>
</gene>
<feature type="compositionally biased region" description="Polar residues" evidence="1">
    <location>
        <begin position="574"/>
        <end position="589"/>
    </location>
</feature>
<dbReference type="SUPFAM" id="SSF54001">
    <property type="entry name" value="Cysteine proteinases"/>
    <property type="match status" value="1"/>
</dbReference>
<dbReference type="InterPro" id="IPR021878">
    <property type="entry name" value="TgpA_N"/>
</dbReference>
<name>A0A921MU81_9MICO</name>
<organism evidence="4 5">
    <name type="scientific">Brachybacterium massiliense</name>
    <dbReference type="NCBI Taxonomy" id="1755098"/>
    <lineage>
        <taxon>Bacteria</taxon>
        <taxon>Bacillati</taxon>
        <taxon>Actinomycetota</taxon>
        <taxon>Actinomycetes</taxon>
        <taxon>Micrococcales</taxon>
        <taxon>Dermabacteraceae</taxon>
        <taxon>Brachybacterium</taxon>
    </lineage>
</organism>
<feature type="transmembrane region" description="Helical" evidence="2">
    <location>
        <begin position="176"/>
        <end position="198"/>
    </location>
</feature>
<protein>
    <submittedName>
        <fullName evidence="4">DUF3488 and transglutaminase-like domain-containing protein</fullName>
    </submittedName>
</protein>
<dbReference type="EMBL" id="DYUE01000018">
    <property type="protein sequence ID" value="HJG90181.1"/>
    <property type="molecule type" value="Genomic_DNA"/>
</dbReference>
<sequence>MSPLMGRPALEGPHLVGRALVLLAALLCASAPASQLLAGSSWLTLTLTGAAPVILGGVVLRQVLKRPMLVPLAQAALIVVLVVVIQTLQGLLSWSSGPVGMVRTQAEIFTAAVNELANGMPPVALGAHGLVLVVLVVALLALLLDVMYLDLGWHTPTGLLLMGAILLPALQQPAGGPWWTLTLPVLAGATILATRTVHADPRYLRGDRRPQAGPTAHPLRTAAVTAVCVALVAGLTPILGPALPQLAPARIALNIDVLERWQDPNAPALGPVMIDDDVSVRRSLLQQQDTEVLRYTTTAEDPSYLRLRSLNTFDGEAYRGDVEGEALALGLAAFSDSRDDGVPVHGSADDFIETGVEVTSYAGDRLPVPDNVRSVEFADSELDESVVAQPSQGEIALARGQTALVGQEYTIRSERRTSSADALRSVDPAVFEQPFEAGYTSREEVPEAAAELADTIAASSRADNAFDTAVAYQDYFRNTFAYSLTVNTAPGEDPLESFLADRIGYCEQFAAAFALMMTSQGYPSRVVIGFTAGEQDGDQWTVSAKNAHAWPEVWFGPEHGWVRFEPTPAAAANGVSTPGVTDAAAQQDTPEAPGDEEPTQEEPTEEEPTSEEGTTEESSSEEGTTEEESDEGGAGPSEETVDRIEGGVVTTLALGALLAAAAALTVLLIRRRRARAREQRWAALFEGGPGSGVDGDGGGAGAGAGGSGAGGADGTRAALAAERMHRRAGALAWSEITRELAVRETAIRWLAITGAWGRPPTRIALDPTLPPARALEDLLDQIDAGEVEVSAEDRAAAARIAAAYTSATYAPPLPEGDPMGPEARPTRPALQKWGNEGAITPVSSPSRVDVATAQPSGGAGASSPASATHPLRLDADRIVALVRTAR</sequence>
<feature type="transmembrane region" description="Helical" evidence="2">
    <location>
        <begin position="123"/>
        <end position="144"/>
    </location>
</feature>
<evidence type="ECO:0000313" key="4">
    <source>
        <dbReference type="EMBL" id="HJG90181.1"/>
    </source>
</evidence>
<proteinExistence type="predicted"/>
<comment type="caution">
    <text evidence="4">The sequence shown here is derived from an EMBL/GenBank/DDBJ whole genome shotgun (WGS) entry which is preliminary data.</text>
</comment>
<reference evidence="4" key="1">
    <citation type="journal article" date="2021" name="PeerJ">
        <title>Extensive microbial diversity within the chicken gut microbiome revealed by metagenomics and culture.</title>
        <authorList>
            <person name="Gilroy R."/>
            <person name="Ravi A."/>
            <person name="Getino M."/>
            <person name="Pursley I."/>
            <person name="Horton D.L."/>
            <person name="Alikhan N.F."/>
            <person name="Baker D."/>
            <person name="Gharbi K."/>
            <person name="Hall N."/>
            <person name="Watson M."/>
            <person name="Adriaenssens E.M."/>
            <person name="Foster-Nyarko E."/>
            <person name="Jarju S."/>
            <person name="Secka A."/>
            <person name="Antonio M."/>
            <person name="Oren A."/>
            <person name="Chaudhuri R.R."/>
            <person name="La Ragione R."/>
            <person name="Hildebrand F."/>
            <person name="Pallen M.J."/>
        </authorList>
    </citation>
    <scope>NUCLEOTIDE SEQUENCE</scope>
    <source>
        <strain evidence="4">ChiGjej5B5-22894</strain>
    </source>
</reference>
<evidence type="ECO:0000259" key="3">
    <source>
        <dbReference type="SMART" id="SM00460"/>
    </source>
</evidence>
<evidence type="ECO:0000256" key="2">
    <source>
        <dbReference type="SAM" id="Phobius"/>
    </source>
</evidence>
<dbReference type="Pfam" id="PF11992">
    <property type="entry name" value="TgpA_N"/>
    <property type="match status" value="1"/>
</dbReference>
<accession>A0A921MU81</accession>
<dbReference type="InterPro" id="IPR002931">
    <property type="entry name" value="Transglutaminase-like"/>
</dbReference>
<dbReference type="PANTHER" id="PTHR42736">
    <property type="entry name" value="PROTEIN-GLUTAMINE GAMMA-GLUTAMYLTRANSFERASE"/>
    <property type="match status" value="1"/>
</dbReference>
<feature type="transmembrane region" description="Helical" evidence="2">
    <location>
        <begin position="72"/>
        <end position="92"/>
    </location>
</feature>
<evidence type="ECO:0000313" key="5">
    <source>
        <dbReference type="Proteomes" id="UP000742460"/>
    </source>
</evidence>
<keyword evidence="2" id="KW-0472">Membrane</keyword>
<dbReference type="SMART" id="SM00460">
    <property type="entry name" value="TGc"/>
    <property type="match status" value="1"/>
</dbReference>
<feature type="region of interest" description="Disordered" evidence="1">
    <location>
        <begin position="811"/>
        <end position="874"/>
    </location>
</feature>
<feature type="transmembrane region" description="Helical" evidence="2">
    <location>
        <begin position="43"/>
        <end position="60"/>
    </location>
</feature>
<dbReference type="InterPro" id="IPR052901">
    <property type="entry name" value="Bact_TGase-like"/>
</dbReference>
<feature type="transmembrane region" description="Helical" evidence="2">
    <location>
        <begin position="219"/>
        <end position="240"/>
    </location>
</feature>
<keyword evidence="2" id="KW-0812">Transmembrane</keyword>
<feature type="region of interest" description="Disordered" evidence="1">
    <location>
        <begin position="685"/>
        <end position="714"/>
    </location>
</feature>
<feature type="transmembrane region" description="Helical" evidence="2">
    <location>
        <begin position="647"/>
        <end position="669"/>
    </location>
</feature>
<dbReference type="Gene3D" id="3.10.620.30">
    <property type="match status" value="1"/>
</dbReference>
<feature type="compositionally biased region" description="Acidic residues" evidence="1">
    <location>
        <begin position="593"/>
        <end position="631"/>
    </location>
</feature>
<keyword evidence="2" id="KW-1133">Transmembrane helix</keyword>
<dbReference type="Proteomes" id="UP000742460">
    <property type="component" value="Unassembled WGS sequence"/>
</dbReference>
<evidence type="ECO:0000256" key="1">
    <source>
        <dbReference type="SAM" id="MobiDB-lite"/>
    </source>
</evidence>
<dbReference type="PANTHER" id="PTHR42736:SF1">
    <property type="entry name" value="PROTEIN-GLUTAMINE GAMMA-GLUTAMYLTRANSFERASE"/>
    <property type="match status" value="1"/>
</dbReference>
<dbReference type="InterPro" id="IPR038765">
    <property type="entry name" value="Papain-like_cys_pep_sf"/>
</dbReference>
<dbReference type="AlphaFoldDB" id="A0A921MU81"/>
<feature type="region of interest" description="Disordered" evidence="1">
    <location>
        <begin position="569"/>
        <end position="641"/>
    </location>
</feature>
<feature type="compositionally biased region" description="Gly residues" evidence="1">
    <location>
        <begin position="687"/>
        <end position="713"/>
    </location>
</feature>
<feature type="domain" description="Transglutaminase-like" evidence="3">
    <location>
        <begin position="498"/>
        <end position="568"/>
    </location>
</feature>
<reference evidence="4" key="2">
    <citation type="submission" date="2021-09" db="EMBL/GenBank/DDBJ databases">
        <authorList>
            <person name="Gilroy R."/>
        </authorList>
    </citation>
    <scope>NUCLEOTIDE SEQUENCE</scope>
    <source>
        <strain evidence="4">ChiGjej5B5-22894</strain>
    </source>
</reference>